<keyword evidence="3 12" id="KW-1003">Cell membrane</keyword>
<evidence type="ECO:0000313" key="13">
    <source>
        <dbReference type="EMBL" id="MDZ7280263.1"/>
    </source>
</evidence>
<feature type="transmembrane region" description="Helical" evidence="12">
    <location>
        <begin position="73"/>
        <end position="91"/>
    </location>
</feature>
<dbReference type="InterPro" id="IPR037185">
    <property type="entry name" value="EmrE-like"/>
</dbReference>
<keyword evidence="10 12" id="KW-0443">Lipid metabolism</keyword>
<sequence length="120" mass="13063">MKGGGLALTSVLLVTLAQLTLRATMSNFPPLTLLASHPEAVLRLALGLGLYGLSMLFWMLALRHMPLNRLYPLLSLSYVLVWLAAILLPQFAEPFHWQSLAGVICIVAGLLCVSLPARKI</sequence>
<protein>
    <recommendedName>
        <fullName evidence="12">Probable 4-amino-4-deoxy-L-arabinose-phosphoundecaprenol flippase subunit ArnF</fullName>
        <shortName evidence="12">L-Ara4N-phosphoundecaprenol flippase subunit ArnF</shortName>
    </recommendedName>
    <alternativeName>
        <fullName evidence="12">Undecaprenyl phosphate-aminoarabinose flippase subunit ArnF</fullName>
    </alternativeName>
</protein>
<name>A0ABU5LJZ4_9GAMM</name>
<evidence type="ECO:0000256" key="3">
    <source>
        <dbReference type="ARBA" id="ARBA00022475"/>
    </source>
</evidence>
<keyword evidence="2 12" id="KW-0813">Transport</keyword>
<organism evidence="13 14">
    <name type="scientific">Pantoea eucrina</name>
    <dbReference type="NCBI Taxonomy" id="472693"/>
    <lineage>
        <taxon>Bacteria</taxon>
        <taxon>Pseudomonadati</taxon>
        <taxon>Pseudomonadota</taxon>
        <taxon>Gammaproteobacteria</taxon>
        <taxon>Enterobacterales</taxon>
        <taxon>Erwiniaceae</taxon>
        <taxon>Pantoea</taxon>
    </lineage>
</organism>
<dbReference type="Gene3D" id="1.10.3730.20">
    <property type="match status" value="1"/>
</dbReference>
<feature type="transmembrane region" description="Helical" evidence="12">
    <location>
        <begin position="97"/>
        <end position="117"/>
    </location>
</feature>
<dbReference type="RefSeq" id="WP_322544152.1">
    <property type="nucleotide sequence ID" value="NZ_JAOBTT010000002.1"/>
</dbReference>
<reference evidence="14" key="1">
    <citation type="submission" date="2023-07" db="EMBL/GenBank/DDBJ databases">
        <title>Structural and functional analysis of rice phyllospheric bacteria for their antimicrobial properties and defense elicitation against blast disease.</title>
        <authorList>
            <person name="Sahu K.P."/>
            <person name="Asharani P."/>
            <person name="Kumar M."/>
            <person name="Reddy B."/>
            <person name="Kumar A."/>
        </authorList>
    </citation>
    <scope>NUCLEOTIDE SEQUENCE [LARGE SCALE GENOMIC DNA]</scope>
    <source>
        <strain evidence="14">OsEp_Plm_30P10</strain>
    </source>
</reference>
<accession>A0ABU5LJZ4</accession>
<dbReference type="Proteomes" id="UP001288620">
    <property type="component" value="Unassembled WGS sequence"/>
</dbReference>
<evidence type="ECO:0000256" key="8">
    <source>
        <dbReference type="ARBA" id="ARBA00022985"/>
    </source>
</evidence>
<evidence type="ECO:0000256" key="9">
    <source>
        <dbReference type="ARBA" id="ARBA00022989"/>
    </source>
</evidence>
<evidence type="ECO:0000256" key="5">
    <source>
        <dbReference type="ARBA" id="ARBA00022519"/>
    </source>
</evidence>
<keyword evidence="8 12" id="KW-0448">Lipopolysaccharide biosynthesis</keyword>
<evidence type="ECO:0000256" key="10">
    <source>
        <dbReference type="ARBA" id="ARBA00023098"/>
    </source>
</evidence>
<dbReference type="SUPFAM" id="SSF103481">
    <property type="entry name" value="Multidrug resistance efflux transporter EmrE"/>
    <property type="match status" value="1"/>
</dbReference>
<comment type="subcellular location">
    <subcellularLocation>
        <location evidence="12">Cell inner membrane</location>
        <topology evidence="12">Multi-pass membrane protein</topology>
    </subcellularLocation>
    <subcellularLocation>
        <location evidence="1">Cell membrane</location>
        <topology evidence="1">Multi-pass membrane protein</topology>
    </subcellularLocation>
</comment>
<proteinExistence type="inferred from homology"/>
<evidence type="ECO:0000256" key="12">
    <source>
        <dbReference type="HAMAP-Rule" id="MF_00538"/>
    </source>
</evidence>
<comment type="pathway">
    <text evidence="12">Bacterial outer membrane biogenesis; lipopolysaccharide biosynthesis.</text>
</comment>
<feature type="transmembrane region" description="Helical" evidence="12">
    <location>
        <begin position="41"/>
        <end position="61"/>
    </location>
</feature>
<evidence type="ECO:0000256" key="11">
    <source>
        <dbReference type="ARBA" id="ARBA00023136"/>
    </source>
</evidence>
<dbReference type="HAMAP" id="MF_00538">
    <property type="entry name" value="Flippase_ArnF"/>
    <property type="match status" value="1"/>
</dbReference>
<keyword evidence="9 12" id="KW-1133">Transmembrane helix</keyword>
<gene>
    <name evidence="12 13" type="primary">arnF</name>
    <name evidence="13" type="ORF">N4G40_18575</name>
</gene>
<keyword evidence="7 12" id="KW-0812">Transmembrane</keyword>
<keyword evidence="14" id="KW-1185">Reference proteome</keyword>
<keyword evidence="11 12" id="KW-0472">Membrane</keyword>
<evidence type="ECO:0000256" key="6">
    <source>
        <dbReference type="ARBA" id="ARBA00022556"/>
    </source>
</evidence>
<comment type="subunit">
    <text evidence="12">Heterodimer of ArnE and ArnF.</text>
</comment>
<evidence type="ECO:0000256" key="7">
    <source>
        <dbReference type="ARBA" id="ARBA00022692"/>
    </source>
</evidence>
<dbReference type="InterPro" id="IPR022832">
    <property type="entry name" value="Flippase_ArnF"/>
</dbReference>
<dbReference type="NCBIfam" id="NF002816">
    <property type="entry name" value="PRK02971.1-2"/>
    <property type="match status" value="1"/>
</dbReference>
<keyword evidence="5 12" id="KW-0997">Cell inner membrane</keyword>
<comment type="caution">
    <text evidence="13">The sequence shown here is derived from an EMBL/GenBank/DDBJ whole genome shotgun (WGS) entry which is preliminary data.</text>
</comment>
<keyword evidence="6 12" id="KW-0441">Lipid A biosynthesis</keyword>
<evidence type="ECO:0000256" key="4">
    <source>
        <dbReference type="ARBA" id="ARBA00022516"/>
    </source>
</evidence>
<dbReference type="EMBL" id="JAOBTT010000002">
    <property type="protein sequence ID" value="MDZ7280263.1"/>
    <property type="molecule type" value="Genomic_DNA"/>
</dbReference>
<comment type="function">
    <text evidence="12">Translocates 4-amino-4-deoxy-L-arabinose-phosphoundecaprenol (alpha-L-Ara4N-phosphoundecaprenol) from the cytoplasmic to the periplasmic side of the inner membrane.</text>
</comment>
<comment type="caution">
    <text evidence="12">Lacks conserved residue(s) required for the propagation of feature annotation.</text>
</comment>
<dbReference type="PANTHER" id="PTHR30561">
    <property type="entry name" value="SMR FAMILY PROTON-DEPENDENT DRUG EFFLUX TRANSPORTER SUGE"/>
    <property type="match status" value="1"/>
</dbReference>
<dbReference type="InterPro" id="IPR000390">
    <property type="entry name" value="Small_drug/metabolite_transptr"/>
</dbReference>
<evidence type="ECO:0000256" key="2">
    <source>
        <dbReference type="ARBA" id="ARBA00022448"/>
    </source>
</evidence>
<comment type="similarity">
    <text evidence="12">Belongs to the ArnF family.</text>
</comment>
<dbReference type="PANTHER" id="PTHR30561:SF9">
    <property type="entry name" value="4-AMINO-4-DEOXY-L-ARABINOSE-PHOSPHOUNDECAPRENOL FLIPPASE SUBUNIT ARNF-RELATED"/>
    <property type="match status" value="1"/>
</dbReference>
<evidence type="ECO:0000313" key="14">
    <source>
        <dbReference type="Proteomes" id="UP001288620"/>
    </source>
</evidence>
<evidence type="ECO:0000256" key="1">
    <source>
        <dbReference type="ARBA" id="ARBA00004651"/>
    </source>
</evidence>
<keyword evidence="4 12" id="KW-0444">Lipid biosynthesis</keyword>